<keyword evidence="3" id="KW-0560">Oxidoreductase</keyword>
<dbReference type="InterPro" id="IPR013154">
    <property type="entry name" value="ADH-like_N"/>
</dbReference>
<dbReference type="GO" id="GO:0016491">
    <property type="term" value="F:oxidoreductase activity"/>
    <property type="evidence" value="ECO:0007669"/>
    <property type="project" value="UniProtKB-KW"/>
</dbReference>
<proteinExistence type="predicted"/>
<evidence type="ECO:0000313" key="4">
    <source>
        <dbReference type="Proteomes" id="UP001187346"/>
    </source>
</evidence>
<dbReference type="Pfam" id="PF08240">
    <property type="entry name" value="ADH_N"/>
    <property type="match status" value="1"/>
</dbReference>
<dbReference type="EC" id="1.-.-.-" evidence="3"/>
<dbReference type="SMART" id="SM00829">
    <property type="entry name" value="PKS_ER"/>
    <property type="match status" value="1"/>
</dbReference>
<evidence type="ECO:0000259" key="2">
    <source>
        <dbReference type="SMART" id="SM00829"/>
    </source>
</evidence>
<gene>
    <name evidence="3" type="ORF">R5A26_11775</name>
</gene>
<dbReference type="CDD" id="cd05289">
    <property type="entry name" value="MDR_like_2"/>
    <property type="match status" value="1"/>
</dbReference>
<dbReference type="InterPro" id="IPR020843">
    <property type="entry name" value="ER"/>
</dbReference>
<protein>
    <submittedName>
        <fullName evidence="3">NADP-dependent oxidoreductase</fullName>
        <ecNumber evidence="3">1.-.-.-</ecNumber>
    </submittedName>
</protein>
<dbReference type="Pfam" id="PF13602">
    <property type="entry name" value="ADH_zinc_N_2"/>
    <property type="match status" value="1"/>
</dbReference>
<name>A0ABU4F7R4_9ACTN</name>
<dbReference type="SUPFAM" id="SSF50129">
    <property type="entry name" value="GroES-like"/>
    <property type="match status" value="1"/>
</dbReference>
<dbReference type="PANTHER" id="PTHR44154:SF1">
    <property type="entry name" value="QUINONE OXIDOREDUCTASE"/>
    <property type="match status" value="1"/>
</dbReference>
<dbReference type="InterPro" id="IPR036291">
    <property type="entry name" value="NAD(P)-bd_dom_sf"/>
</dbReference>
<sequence length="303" mass="31257">MQALQYAEYGGPEVLRLVDVPLVEPGPGQVRVAVRAAGVNPRDAKLRGGRFASEPLAHPAGLGMELSGVVDAVGDGVDVWRVGQAVFGRSVTRDAVATHALAPADDLVAKPDRLTHAQAAALPIAVETAYRGLRQLGVGPGATLLIHGASGGVGLVATQLALIEGLTVVGTVSDANRAAHRKLGGIPVDYASDGLADRIRAAAPHIDHVLDAYGHGVLGLSVELTGDPGRVVTIADPTASEHGVHLSIESFPIPEVMASVLLLIEAGRVVLPVEAEFPLAEAARAYARVETGHRQGKIVITVE</sequence>
<dbReference type="SUPFAM" id="SSF51735">
    <property type="entry name" value="NAD(P)-binding Rossmann-fold domains"/>
    <property type="match status" value="1"/>
</dbReference>
<keyword evidence="4" id="KW-1185">Reference proteome</keyword>
<accession>A0ABU4F7R4</accession>
<dbReference type="Proteomes" id="UP001187346">
    <property type="component" value="Unassembled WGS sequence"/>
</dbReference>
<dbReference type="EMBL" id="JAWMAJ010000030">
    <property type="protein sequence ID" value="MDV7216629.1"/>
    <property type="molecule type" value="Genomic_DNA"/>
</dbReference>
<dbReference type="RefSeq" id="WP_317771174.1">
    <property type="nucleotide sequence ID" value="NZ_JAWMAJ010000030.1"/>
</dbReference>
<dbReference type="PANTHER" id="PTHR44154">
    <property type="entry name" value="QUINONE OXIDOREDUCTASE"/>
    <property type="match status" value="1"/>
</dbReference>
<evidence type="ECO:0000313" key="3">
    <source>
        <dbReference type="EMBL" id="MDV7216629.1"/>
    </source>
</evidence>
<dbReference type="Gene3D" id="3.90.180.10">
    <property type="entry name" value="Medium-chain alcohol dehydrogenases, catalytic domain"/>
    <property type="match status" value="1"/>
</dbReference>
<evidence type="ECO:0000256" key="1">
    <source>
        <dbReference type="ARBA" id="ARBA00022857"/>
    </source>
</evidence>
<reference evidence="3 4" key="1">
    <citation type="submission" date="2023-10" db="EMBL/GenBank/DDBJ databases">
        <title>Characterization of rhizosphere-enriched actinobacteria from wheat plants lab-grown on chernevaya soil.</title>
        <authorList>
            <person name="Tikhonova E.N."/>
            <person name="Konopkin A."/>
            <person name="Kravchenko I.K."/>
        </authorList>
    </citation>
    <scope>NUCLEOTIDE SEQUENCE [LARGE SCALE GENOMIC DNA]</scope>
    <source>
        <strain evidence="3 4">RR29</strain>
    </source>
</reference>
<dbReference type="InterPro" id="IPR011032">
    <property type="entry name" value="GroES-like_sf"/>
</dbReference>
<keyword evidence="1" id="KW-0521">NADP</keyword>
<dbReference type="Gene3D" id="3.40.50.720">
    <property type="entry name" value="NAD(P)-binding Rossmann-like Domain"/>
    <property type="match status" value="1"/>
</dbReference>
<dbReference type="InterPro" id="IPR051603">
    <property type="entry name" value="Zinc-ADH_QOR/CCCR"/>
</dbReference>
<feature type="domain" description="Enoyl reductase (ER)" evidence="2">
    <location>
        <begin position="10"/>
        <end position="300"/>
    </location>
</feature>
<comment type="caution">
    <text evidence="3">The sequence shown here is derived from an EMBL/GenBank/DDBJ whole genome shotgun (WGS) entry which is preliminary data.</text>
</comment>
<organism evidence="3 4">
    <name type="scientific">Streptomyces prunicolor</name>
    <dbReference type="NCBI Taxonomy" id="67348"/>
    <lineage>
        <taxon>Bacteria</taxon>
        <taxon>Bacillati</taxon>
        <taxon>Actinomycetota</taxon>
        <taxon>Actinomycetes</taxon>
        <taxon>Kitasatosporales</taxon>
        <taxon>Streptomycetaceae</taxon>
        <taxon>Streptomyces</taxon>
    </lineage>
</organism>